<evidence type="ECO:0000256" key="1">
    <source>
        <dbReference type="ARBA" id="ARBA00004162"/>
    </source>
</evidence>
<dbReference type="InterPro" id="IPR007795">
    <property type="entry name" value="T7SS_EccB"/>
</dbReference>
<evidence type="ECO:0000256" key="9">
    <source>
        <dbReference type="ARBA" id="ARBA00023136"/>
    </source>
</evidence>
<dbReference type="GO" id="GO:0005524">
    <property type="term" value="F:ATP binding"/>
    <property type="evidence" value="ECO:0007669"/>
    <property type="project" value="UniProtKB-KW"/>
</dbReference>
<dbReference type="EMBL" id="JAAXOQ010000026">
    <property type="protein sequence ID" value="NKY20134.1"/>
    <property type="molecule type" value="Genomic_DNA"/>
</dbReference>
<evidence type="ECO:0000256" key="3">
    <source>
        <dbReference type="ARBA" id="ARBA00022475"/>
    </source>
</evidence>
<comment type="similarity">
    <text evidence="2">Belongs to the EccB family.</text>
</comment>
<comment type="caution">
    <text evidence="11">The sequence shown here is derived from an EMBL/GenBank/DDBJ whole genome shotgun (WGS) entry which is preliminary data.</text>
</comment>
<evidence type="ECO:0000256" key="5">
    <source>
        <dbReference type="ARBA" id="ARBA00022741"/>
    </source>
</evidence>
<accession>A0A846X429</accession>
<evidence type="ECO:0000256" key="7">
    <source>
        <dbReference type="ARBA" id="ARBA00022840"/>
    </source>
</evidence>
<dbReference type="InterPro" id="IPR042485">
    <property type="entry name" value="T7SS_EccB_R3"/>
</dbReference>
<evidence type="ECO:0000256" key="6">
    <source>
        <dbReference type="ARBA" id="ARBA00022801"/>
    </source>
</evidence>
<evidence type="ECO:0000256" key="10">
    <source>
        <dbReference type="SAM" id="Phobius"/>
    </source>
</evidence>
<organism evidence="11 12">
    <name type="scientific">Tsukamurella spumae</name>
    <dbReference type="NCBI Taxonomy" id="44753"/>
    <lineage>
        <taxon>Bacteria</taxon>
        <taxon>Bacillati</taxon>
        <taxon>Actinomycetota</taxon>
        <taxon>Actinomycetes</taxon>
        <taxon>Mycobacteriales</taxon>
        <taxon>Tsukamurellaceae</taxon>
        <taxon>Tsukamurella</taxon>
    </lineage>
</organism>
<keyword evidence="4 10" id="KW-0812">Transmembrane</keyword>
<keyword evidence="9 10" id="KW-0472">Membrane</keyword>
<protein>
    <submittedName>
        <fullName evidence="11">Type VII secretion protein EccB</fullName>
    </submittedName>
</protein>
<keyword evidence="6" id="KW-0378">Hydrolase</keyword>
<keyword evidence="7" id="KW-0067">ATP-binding</keyword>
<dbReference type="NCBIfam" id="TIGR03919">
    <property type="entry name" value="T7SS_EccB"/>
    <property type="match status" value="1"/>
</dbReference>
<comment type="subcellular location">
    <subcellularLocation>
        <location evidence="1">Cell membrane</location>
        <topology evidence="1">Single-pass membrane protein</topology>
    </subcellularLocation>
</comment>
<gene>
    <name evidence="11" type="primary">eccB</name>
    <name evidence="11" type="ORF">HF999_17375</name>
</gene>
<dbReference type="Gene3D" id="2.40.50.910">
    <property type="entry name" value="Type VII secretion system EccB, repeat 3 domain"/>
    <property type="match status" value="1"/>
</dbReference>
<sequence length="533" mass="55826">MAETTPDPSSAKSGLQERVRGFRLTSKYQKSGEAYLQRRNEEALVRRDTRWIDDVKKYQGSPLYIALAAGLIGVLGCVIGAVIFPAGKVKDGDIIQDSQTGALYVKVGDALSPIPNVVSGQLIIGSPAKPVQAKSSEIEKLPRGPMVGIPYAPTVIRNSDSTSSRWAICDSTATGSAVPLDPSTGLPTTATSAVKVTVIGGEPTPADGTDELTGDRARVVAFDGQTWLVYEHDGVVGRARLDLGNSAIRETLGISIDQRVIPMSAGLFNALAAREPIDVPPISDLGKPVRFPNTDKLLVGTTLRVPTVDGSWTYYVAAADGIQQIGQTAAAILQTVSPVKSGVVETEAAKANQWPKVGGRIAVDHFPAGKVRIEDTTADPVTCLAWAHDGDKPTASVRVMVSSGLPLTPEQNAARIPLIGAAGSAGTVADDVYLPANSGRFVYATGSAKDSREHSGEFWIADTGIRFGLDDQGSNEVGSTAKALGLRNPVPAPWTIISLLAQGPTLSQASASIKHDGGAQDPVVAKFDPRGTK</sequence>
<dbReference type="GO" id="GO:0005886">
    <property type="term" value="C:plasma membrane"/>
    <property type="evidence" value="ECO:0007669"/>
    <property type="project" value="UniProtKB-SubCell"/>
</dbReference>
<dbReference type="GO" id="GO:0016787">
    <property type="term" value="F:hydrolase activity"/>
    <property type="evidence" value="ECO:0007669"/>
    <property type="project" value="UniProtKB-KW"/>
</dbReference>
<evidence type="ECO:0000256" key="2">
    <source>
        <dbReference type="ARBA" id="ARBA00008149"/>
    </source>
</evidence>
<dbReference type="RefSeq" id="WP_168547102.1">
    <property type="nucleotide sequence ID" value="NZ_BAAAKS010000036.1"/>
</dbReference>
<dbReference type="InterPro" id="IPR044857">
    <property type="entry name" value="T7SS_EccB_R1"/>
</dbReference>
<proteinExistence type="inferred from homology"/>
<feature type="transmembrane region" description="Helical" evidence="10">
    <location>
        <begin position="63"/>
        <end position="84"/>
    </location>
</feature>
<keyword evidence="8 10" id="KW-1133">Transmembrane helix</keyword>
<keyword evidence="12" id="KW-1185">Reference proteome</keyword>
<dbReference type="Pfam" id="PF05108">
    <property type="entry name" value="T7SS_ESX1_EccB"/>
    <property type="match status" value="1"/>
</dbReference>
<evidence type="ECO:0000313" key="12">
    <source>
        <dbReference type="Proteomes" id="UP000582646"/>
    </source>
</evidence>
<dbReference type="Gene3D" id="3.30.2390.20">
    <property type="entry name" value="Type VII secretion system EccB, repeat 1 domain"/>
    <property type="match status" value="1"/>
</dbReference>
<evidence type="ECO:0000256" key="8">
    <source>
        <dbReference type="ARBA" id="ARBA00022989"/>
    </source>
</evidence>
<evidence type="ECO:0000313" key="11">
    <source>
        <dbReference type="EMBL" id="NKY20134.1"/>
    </source>
</evidence>
<dbReference type="PANTHER" id="PTHR40765:SF2">
    <property type="entry name" value="ESX-2 SECRETION SYSTEM ATPASE ECCB2"/>
    <property type="match status" value="1"/>
</dbReference>
<reference evidence="11 12" key="1">
    <citation type="submission" date="2020-04" db="EMBL/GenBank/DDBJ databases">
        <title>MicrobeNet Type strains.</title>
        <authorList>
            <person name="Nicholson A.C."/>
        </authorList>
    </citation>
    <scope>NUCLEOTIDE SEQUENCE [LARGE SCALE GENOMIC DNA]</scope>
    <source>
        <strain evidence="11 12">DSM 44113</strain>
    </source>
</reference>
<keyword evidence="5" id="KW-0547">Nucleotide-binding</keyword>
<name>A0A846X429_9ACTN</name>
<dbReference type="AlphaFoldDB" id="A0A846X429"/>
<dbReference type="PANTHER" id="PTHR40765">
    <property type="entry name" value="ESX-2 SECRETION SYSTEM ATPASE ECCB2"/>
    <property type="match status" value="1"/>
</dbReference>
<evidence type="ECO:0000256" key="4">
    <source>
        <dbReference type="ARBA" id="ARBA00022692"/>
    </source>
</evidence>
<dbReference type="Proteomes" id="UP000582646">
    <property type="component" value="Unassembled WGS sequence"/>
</dbReference>
<keyword evidence="3" id="KW-1003">Cell membrane</keyword>
<dbReference type="GO" id="GO:0005576">
    <property type="term" value="C:extracellular region"/>
    <property type="evidence" value="ECO:0007669"/>
    <property type="project" value="TreeGrafter"/>
</dbReference>